<dbReference type="Gene3D" id="3.50.50.100">
    <property type="match status" value="2"/>
</dbReference>
<dbReference type="InterPro" id="IPR036188">
    <property type="entry name" value="FAD/NAD-bd_sf"/>
</dbReference>
<organism evidence="7 8">
    <name type="scientific">Lepraria finkii</name>
    <dbReference type="NCBI Taxonomy" id="1340010"/>
    <lineage>
        <taxon>Eukaryota</taxon>
        <taxon>Fungi</taxon>
        <taxon>Dikarya</taxon>
        <taxon>Ascomycota</taxon>
        <taxon>Pezizomycotina</taxon>
        <taxon>Lecanoromycetes</taxon>
        <taxon>OSLEUM clade</taxon>
        <taxon>Lecanoromycetidae</taxon>
        <taxon>Lecanorales</taxon>
        <taxon>Lecanorineae</taxon>
        <taxon>Stereocaulaceae</taxon>
        <taxon>Lepraria</taxon>
    </lineage>
</organism>
<dbReference type="PANTHER" id="PTHR43706:SF17">
    <property type="entry name" value="NADH DEHYDROGENASE (EUROFUNG)"/>
    <property type="match status" value="1"/>
</dbReference>
<comment type="caution">
    <text evidence="7">The sequence shown here is derived from an EMBL/GenBank/DDBJ whole genome shotgun (WGS) entry which is preliminary data.</text>
</comment>
<keyword evidence="4" id="KW-0560">Oxidoreductase</keyword>
<dbReference type="InterPro" id="IPR045024">
    <property type="entry name" value="NDH-2"/>
</dbReference>
<name>A0ABR4BIN3_9LECA</name>
<keyword evidence="2" id="KW-0285">Flavoprotein</keyword>
<keyword evidence="5" id="KW-0520">NAD</keyword>
<feature type="region of interest" description="Disordered" evidence="6">
    <location>
        <begin position="137"/>
        <end position="171"/>
    </location>
</feature>
<accession>A0ABR4BIN3</accession>
<evidence type="ECO:0000256" key="2">
    <source>
        <dbReference type="ARBA" id="ARBA00022630"/>
    </source>
</evidence>
<keyword evidence="3" id="KW-0274">FAD</keyword>
<evidence type="ECO:0000313" key="8">
    <source>
        <dbReference type="Proteomes" id="UP001590951"/>
    </source>
</evidence>
<comment type="similarity">
    <text evidence="1">Belongs to the NADH dehydrogenase family.</text>
</comment>
<evidence type="ECO:0000256" key="1">
    <source>
        <dbReference type="ARBA" id="ARBA00005272"/>
    </source>
</evidence>
<dbReference type="Proteomes" id="UP001590951">
    <property type="component" value="Unassembled WGS sequence"/>
</dbReference>
<proteinExistence type="inferred from homology"/>
<reference evidence="7 8" key="1">
    <citation type="submission" date="2024-09" db="EMBL/GenBank/DDBJ databases">
        <title>Rethinking Asexuality: The Enigmatic Case of Functional Sexual Genes in Lepraria (Stereocaulaceae).</title>
        <authorList>
            <person name="Doellman M."/>
            <person name="Sun Y."/>
            <person name="Barcenas-Pena A."/>
            <person name="Lumbsch H.T."/>
            <person name="Grewe F."/>
        </authorList>
    </citation>
    <scope>NUCLEOTIDE SEQUENCE [LARGE SCALE GENOMIC DNA]</scope>
    <source>
        <strain evidence="7 8">Grewe 0041</strain>
    </source>
</reference>
<evidence type="ECO:0000256" key="3">
    <source>
        <dbReference type="ARBA" id="ARBA00022827"/>
    </source>
</evidence>
<evidence type="ECO:0000256" key="5">
    <source>
        <dbReference type="ARBA" id="ARBA00023027"/>
    </source>
</evidence>
<evidence type="ECO:0000256" key="4">
    <source>
        <dbReference type="ARBA" id="ARBA00023002"/>
    </source>
</evidence>
<dbReference type="EMBL" id="JBHFEH010000004">
    <property type="protein sequence ID" value="KAL2057695.1"/>
    <property type="molecule type" value="Genomic_DNA"/>
</dbReference>
<gene>
    <name evidence="7" type="ORF">ABVK25_002079</name>
</gene>
<dbReference type="PANTHER" id="PTHR43706">
    <property type="entry name" value="NADH DEHYDROGENASE"/>
    <property type="match status" value="1"/>
</dbReference>
<keyword evidence="8" id="KW-1185">Reference proteome</keyword>
<evidence type="ECO:0000313" key="7">
    <source>
        <dbReference type="EMBL" id="KAL2057695.1"/>
    </source>
</evidence>
<evidence type="ECO:0000256" key="6">
    <source>
        <dbReference type="SAM" id="MobiDB-lite"/>
    </source>
</evidence>
<protein>
    <submittedName>
        <fullName evidence="7">Uncharacterized protein</fullName>
    </submittedName>
</protein>
<dbReference type="SUPFAM" id="SSF51905">
    <property type="entry name" value="FAD/NAD(P)-binding domain"/>
    <property type="match status" value="1"/>
</dbReference>
<sequence>MSSIRQFGRLPTPLINSIIHKSRATIPSFSRPFSVSCRRGGTLSLEGLDAGKGDHERYVLSQRLSAQFQTLVISPRSYFVFTPLLNSTAVGTLEFRTALEPVRSRRKPNVEFIQGWADNVDFGRKPVTVEESVIDQRQGEAMTGDRNEEYETTGQEISGKKGKRREVTGGGPTGMEFAAELSDLVHEDLTKLHPDLVPKISIVVRDVARQVLGMFDEKLSK</sequence>